<dbReference type="PROSITE" id="PS51063">
    <property type="entry name" value="HTH_CRP_2"/>
    <property type="match status" value="1"/>
</dbReference>
<keyword evidence="2" id="KW-0238">DNA-binding</keyword>
<protein>
    <recommendedName>
        <fullName evidence="9">Crp/Fnr family transcriptional regulator</fullName>
    </recommendedName>
</protein>
<dbReference type="PANTHER" id="PTHR24567">
    <property type="entry name" value="CRP FAMILY TRANSCRIPTIONAL REGULATORY PROTEIN"/>
    <property type="match status" value="1"/>
</dbReference>
<dbReference type="GO" id="GO:0003700">
    <property type="term" value="F:DNA-binding transcription factor activity"/>
    <property type="evidence" value="ECO:0007669"/>
    <property type="project" value="TreeGrafter"/>
</dbReference>
<dbReference type="InterPro" id="IPR014710">
    <property type="entry name" value="RmlC-like_jellyroll"/>
</dbReference>
<gene>
    <name evidence="7" type="ORF">BBK82_46970</name>
</gene>
<dbReference type="InterPro" id="IPR050397">
    <property type="entry name" value="Env_Response_Regulators"/>
</dbReference>
<dbReference type="FunFam" id="1.10.10.10:FF:000019">
    <property type="entry name" value="Crp/Fnr family transcriptional regulator"/>
    <property type="match status" value="1"/>
</dbReference>
<feature type="compositionally biased region" description="Low complexity" evidence="4">
    <location>
        <begin position="1"/>
        <end position="11"/>
    </location>
</feature>
<dbReference type="InterPro" id="IPR000595">
    <property type="entry name" value="cNMP-bd_dom"/>
</dbReference>
<dbReference type="Gene3D" id="1.10.10.10">
    <property type="entry name" value="Winged helix-like DNA-binding domain superfamily/Winged helix DNA-binding domain"/>
    <property type="match status" value="1"/>
</dbReference>
<dbReference type="SUPFAM" id="SSF51206">
    <property type="entry name" value="cAMP-binding domain-like"/>
    <property type="match status" value="1"/>
</dbReference>
<dbReference type="InterPro" id="IPR018490">
    <property type="entry name" value="cNMP-bd_dom_sf"/>
</dbReference>
<dbReference type="GO" id="GO:0003677">
    <property type="term" value="F:DNA binding"/>
    <property type="evidence" value="ECO:0007669"/>
    <property type="project" value="UniProtKB-KW"/>
</dbReference>
<feature type="domain" description="HTH crp-type" evidence="6">
    <location>
        <begin position="164"/>
        <end position="242"/>
    </location>
</feature>
<evidence type="ECO:0000256" key="4">
    <source>
        <dbReference type="SAM" id="MobiDB-lite"/>
    </source>
</evidence>
<dbReference type="Gene3D" id="2.60.120.10">
    <property type="entry name" value="Jelly Rolls"/>
    <property type="match status" value="1"/>
</dbReference>
<organism evidence="7 8">
    <name type="scientific">Lentzea guizhouensis</name>
    <dbReference type="NCBI Taxonomy" id="1586287"/>
    <lineage>
        <taxon>Bacteria</taxon>
        <taxon>Bacillati</taxon>
        <taxon>Actinomycetota</taxon>
        <taxon>Actinomycetes</taxon>
        <taxon>Pseudonocardiales</taxon>
        <taxon>Pseudonocardiaceae</taxon>
        <taxon>Lentzea</taxon>
    </lineage>
</organism>
<dbReference type="InterPro" id="IPR012318">
    <property type="entry name" value="HTH_CRP"/>
</dbReference>
<reference evidence="7 8" key="1">
    <citation type="submission" date="2016-07" db="EMBL/GenBank/DDBJ databases">
        <title>Complete genome sequence of the Lentzea guizhouensis DHS C013.</title>
        <authorList>
            <person name="Cao C."/>
        </authorList>
    </citation>
    <scope>NUCLEOTIDE SEQUENCE [LARGE SCALE GENOMIC DNA]</scope>
    <source>
        <strain evidence="7 8">DHS C013</strain>
    </source>
</reference>
<dbReference type="SMART" id="SM00419">
    <property type="entry name" value="HTH_CRP"/>
    <property type="match status" value="1"/>
</dbReference>
<dbReference type="InterPro" id="IPR036390">
    <property type="entry name" value="WH_DNA-bd_sf"/>
</dbReference>
<evidence type="ECO:0000256" key="3">
    <source>
        <dbReference type="ARBA" id="ARBA00023163"/>
    </source>
</evidence>
<dbReference type="AlphaFoldDB" id="A0A1B2HX69"/>
<dbReference type="SMART" id="SM00100">
    <property type="entry name" value="cNMP"/>
    <property type="match status" value="1"/>
</dbReference>
<evidence type="ECO:0000256" key="2">
    <source>
        <dbReference type="ARBA" id="ARBA00023125"/>
    </source>
</evidence>
<evidence type="ECO:0000313" key="8">
    <source>
        <dbReference type="Proteomes" id="UP000093053"/>
    </source>
</evidence>
<dbReference type="EMBL" id="CP016793">
    <property type="protein sequence ID" value="ANZ42349.1"/>
    <property type="molecule type" value="Genomic_DNA"/>
</dbReference>
<sequence length="259" mass="28903">MESTVAPQLLAPQPPAPQPLTPQRLAVQRPVLTPAQESWRRFARSLEPVEFGRGDVLLRLGVPTEELFVLRSGKAKTCVTSSDGRELVLDFHCANEVVVEPTLFDAAPSVSTTVAITDVRAGRISRADLTKWLVLCPEITERLLGCIARRQRESHRMRMDVVQLDAPARLAKALLRLAGRFGSDRFGTDRRGSLLMVEDLTQEELGQYVGSRRDTVNKTLADFAQRGWISIERKSIFLTDPAQLSRRVRVGMPAVPKQR</sequence>
<dbReference type="CDD" id="cd00038">
    <property type="entry name" value="CAP_ED"/>
    <property type="match status" value="1"/>
</dbReference>
<dbReference type="InterPro" id="IPR036388">
    <property type="entry name" value="WH-like_DNA-bd_sf"/>
</dbReference>
<dbReference type="PANTHER" id="PTHR24567:SF74">
    <property type="entry name" value="HTH-TYPE TRANSCRIPTIONAL REGULATOR ARCR"/>
    <property type="match status" value="1"/>
</dbReference>
<accession>A0A1B2HX69</accession>
<dbReference type="Pfam" id="PF00027">
    <property type="entry name" value="cNMP_binding"/>
    <property type="match status" value="1"/>
</dbReference>
<feature type="domain" description="Cyclic nucleotide-binding" evidence="5">
    <location>
        <begin position="41"/>
        <end position="150"/>
    </location>
</feature>
<evidence type="ECO:0000259" key="6">
    <source>
        <dbReference type="PROSITE" id="PS51063"/>
    </source>
</evidence>
<name>A0A1B2HX69_9PSEU</name>
<keyword evidence="3" id="KW-0804">Transcription</keyword>
<dbReference type="SUPFAM" id="SSF46785">
    <property type="entry name" value="Winged helix' DNA-binding domain"/>
    <property type="match status" value="1"/>
</dbReference>
<dbReference type="STRING" id="1586287.BBK82_46970"/>
<evidence type="ECO:0000259" key="5">
    <source>
        <dbReference type="PROSITE" id="PS50042"/>
    </source>
</evidence>
<proteinExistence type="predicted"/>
<evidence type="ECO:0000313" key="7">
    <source>
        <dbReference type="EMBL" id="ANZ42349.1"/>
    </source>
</evidence>
<dbReference type="GO" id="GO:0005829">
    <property type="term" value="C:cytosol"/>
    <property type="evidence" value="ECO:0007669"/>
    <property type="project" value="TreeGrafter"/>
</dbReference>
<dbReference type="Pfam" id="PF13545">
    <property type="entry name" value="HTH_Crp_2"/>
    <property type="match status" value="1"/>
</dbReference>
<dbReference type="PROSITE" id="PS50042">
    <property type="entry name" value="CNMP_BINDING_3"/>
    <property type="match status" value="1"/>
</dbReference>
<evidence type="ECO:0008006" key="9">
    <source>
        <dbReference type="Google" id="ProtNLM"/>
    </source>
</evidence>
<keyword evidence="8" id="KW-1185">Reference proteome</keyword>
<keyword evidence="1" id="KW-0805">Transcription regulation</keyword>
<feature type="region of interest" description="Disordered" evidence="4">
    <location>
        <begin position="1"/>
        <end position="21"/>
    </location>
</feature>
<dbReference type="Proteomes" id="UP000093053">
    <property type="component" value="Chromosome"/>
</dbReference>
<dbReference type="KEGG" id="led:BBK82_46970"/>
<evidence type="ECO:0000256" key="1">
    <source>
        <dbReference type="ARBA" id="ARBA00023015"/>
    </source>
</evidence>